<proteinExistence type="predicted"/>
<accession>Q6IHD3</accession>
<dbReference type="InterPro" id="IPR031957">
    <property type="entry name" value="DUF4777"/>
</dbReference>
<dbReference type="VEuPathDB" id="VectorBase:FBgn0264544"/>
<feature type="chain" id="PRO_5004275807" evidence="1">
    <location>
        <begin position="29"/>
        <end position="160"/>
    </location>
</feature>
<keyword evidence="1" id="KW-0732">Signal</keyword>
<dbReference type="AlphaFoldDB" id="Q6IHD3"/>
<dbReference type="OrthoDB" id="7818834at2759"/>
<evidence type="ECO:0000256" key="1">
    <source>
        <dbReference type="SAM" id="SignalP"/>
    </source>
</evidence>
<dbReference type="EMBL" id="BK003483">
    <property type="protein sequence ID" value="DAA03682.1"/>
    <property type="molecule type" value="Genomic_DNA"/>
</dbReference>
<feature type="signal peptide" evidence="1">
    <location>
        <begin position="1"/>
        <end position="28"/>
    </location>
</feature>
<gene>
    <name evidence="3" type="ORF">HDC02720</name>
</gene>
<feature type="domain" description="DUF4777" evidence="2">
    <location>
        <begin position="41"/>
        <end position="104"/>
    </location>
</feature>
<dbReference type="HOGENOM" id="CLU_1950988_0_0_1"/>
<evidence type="ECO:0000313" key="3">
    <source>
        <dbReference type="EMBL" id="DAA03682.1"/>
    </source>
</evidence>
<evidence type="ECO:0000259" key="2">
    <source>
        <dbReference type="Pfam" id="PF16007"/>
    </source>
</evidence>
<name>Q6IHD3_DROME</name>
<organism evidence="3">
    <name type="scientific">Drosophila melanogaster</name>
    <name type="common">Fruit fly</name>
    <dbReference type="NCBI Taxonomy" id="7227"/>
    <lineage>
        <taxon>Eukaryota</taxon>
        <taxon>Metazoa</taxon>
        <taxon>Ecdysozoa</taxon>
        <taxon>Arthropoda</taxon>
        <taxon>Hexapoda</taxon>
        <taxon>Insecta</taxon>
        <taxon>Pterygota</taxon>
        <taxon>Neoptera</taxon>
        <taxon>Endopterygota</taxon>
        <taxon>Diptera</taxon>
        <taxon>Brachycera</taxon>
        <taxon>Muscomorpha</taxon>
        <taxon>Ephydroidea</taxon>
        <taxon>Drosophilidae</taxon>
        <taxon>Drosophila</taxon>
        <taxon>Sophophora</taxon>
    </lineage>
</organism>
<protein>
    <submittedName>
        <fullName evidence="3">HDC02720</fullName>
    </submittedName>
</protein>
<dbReference type="Pfam" id="PF16007">
    <property type="entry name" value="DUF4777"/>
    <property type="match status" value="1"/>
</dbReference>
<sequence>MESKHWSCFVAIVLGVLIFKMHIFVAFADQDEDIPHNEVVYFGVAVVSHRMKAIRKPATLQEISESIGRKFGVPGSVFEDEVKVLLEEYQPFGFFIKRGDLYSLPPELLAIMMENDRDKRKRPIKSPQANHLEESDQVYGCASNIDHSMSLRHPYLYRFN</sequence>
<reference evidence="3" key="1">
    <citation type="journal article" date="2003" name="Genome Biol.">
        <title>An integrated gene annotation and transcriptional profiling approach towards the full gene content of the Drosophila genome.</title>
        <authorList>
            <person name="Hild M."/>
            <person name="Beckmann B."/>
            <person name="Haas S.A."/>
            <person name="Koch B."/>
            <person name="Solovyev V."/>
            <person name="Busold C."/>
            <person name="Fellenberg K."/>
            <person name="Boutros M."/>
            <person name="Vingron M."/>
            <person name="Sauer F."/>
            <person name="Hoheisel J.D."/>
            <person name="Paro R."/>
        </authorList>
    </citation>
    <scope>NUCLEOTIDE SEQUENCE</scope>
</reference>